<gene>
    <name evidence="2" type="ORF">ACHHYP_07050</name>
</gene>
<reference evidence="2 3" key="1">
    <citation type="journal article" date="2014" name="Genome Biol. Evol.">
        <title>The secreted proteins of Achlya hypogyna and Thraustotheca clavata identify the ancestral oomycete secretome and reveal gene acquisitions by horizontal gene transfer.</title>
        <authorList>
            <person name="Misner I."/>
            <person name="Blouin N."/>
            <person name="Leonard G."/>
            <person name="Richards T.A."/>
            <person name="Lane C.E."/>
        </authorList>
    </citation>
    <scope>NUCLEOTIDE SEQUENCE [LARGE SCALE GENOMIC DNA]</scope>
    <source>
        <strain evidence="2 3">ATCC 48635</strain>
    </source>
</reference>
<keyword evidence="3" id="KW-1185">Reference proteome</keyword>
<evidence type="ECO:0000313" key="2">
    <source>
        <dbReference type="EMBL" id="OQR88231.1"/>
    </source>
</evidence>
<comment type="caution">
    <text evidence="2">The sequence shown here is derived from an EMBL/GenBank/DDBJ whole genome shotgun (WGS) entry which is preliminary data.</text>
</comment>
<organism evidence="2 3">
    <name type="scientific">Achlya hypogyna</name>
    <name type="common">Oomycete</name>
    <name type="synonym">Protoachlya hypogyna</name>
    <dbReference type="NCBI Taxonomy" id="1202772"/>
    <lineage>
        <taxon>Eukaryota</taxon>
        <taxon>Sar</taxon>
        <taxon>Stramenopiles</taxon>
        <taxon>Oomycota</taxon>
        <taxon>Saprolegniomycetes</taxon>
        <taxon>Saprolegniales</taxon>
        <taxon>Achlyaceae</taxon>
        <taxon>Achlya</taxon>
    </lineage>
</organism>
<accession>A0A1V9YRE9</accession>
<name>A0A1V9YRE9_ACHHY</name>
<evidence type="ECO:0000313" key="3">
    <source>
        <dbReference type="Proteomes" id="UP000243579"/>
    </source>
</evidence>
<feature type="region of interest" description="Disordered" evidence="1">
    <location>
        <begin position="75"/>
        <end position="116"/>
    </location>
</feature>
<feature type="compositionally biased region" description="Low complexity" evidence="1">
    <location>
        <begin position="8"/>
        <end position="23"/>
    </location>
</feature>
<feature type="compositionally biased region" description="Basic and acidic residues" evidence="1">
    <location>
        <begin position="89"/>
        <end position="109"/>
    </location>
</feature>
<proteinExistence type="predicted"/>
<feature type="region of interest" description="Disordered" evidence="1">
    <location>
        <begin position="1"/>
        <end position="62"/>
    </location>
</feature>
<dbReference type="EMBL" id="JNBR01001401">
    <property type="protein sequence ID" value="OQR88231.1"/>
    <property type="molecule type" value="Genomic_DNA"/>
</dbReference>
<feature type="compositionally biased region" description="Polar residues" evidence="1">
    <location>
        <begin position="146"/>
        <end position="155"/>
    </location>
</feature>
<feature type="compositionally biased region" description="Polar residues" evidence="1">
    <location>
        <begin position="208"/>
        <end position="232"/>
    </location>
</feature>
<evidence type="ECO:0000256" key="1">
    <source>
        <dbReference type="SAM" id="MobiDB-lite"/>
    </source>
</evidence>
<protein>
    <submittedName>
        <fullName evidence="2">Uncharacterized protein</fullName>
    </submittedName>
</protein>
<dbReference type="AlphaFoldDB" id="A0A1V9YRE9"/>
<dbReference type="Proteomes" id="UP000243579">
    <property type="component" value="Unassembled WGS sequence"/>
</dbReference>
<sequence>MSGDESRLPSLSSSRSSSEMSSGRTVPASPRYNNDESDDEAPGATGELYTEIESFLNRPSPRQWPCESLGLAAIAKGSRSTENLLPTLKSERSKLRTDKPEHKRVDRPPPKKGPLDLGLVQQAFAYAKNLQSQQLQDTADSDGEDQLQSVIQQQLAKAHVSKAQLAMRSAKGDKPRSAPKKKAAKAKSAAAIYNNAKPERPRQPVEWDNNSEPTAKSSSSMDPQLLQQLLSNFENGTTLHELRQELAASQASLKESRSILQSAAKSFFLKQ</sequence>
<feature type="region of interest" description="Disordered" evidence="1">
    <location>
        <begin position="130"/>
        <end position="232"/>
    </location>
</feature>
<dbReference type="OrthoDB" id="77618at2759"/>